<dbReference type="InterPro" id="IPR028098">
    <property type="entry name" value="Glyco_trans_4-like_N"/>
</dbReference>
<dbReference type="STRING" id="398512.Bccel_2657"/>
<gene>
    <name evidence="4" type="ORF">Bccel_2657</name>
</gene>
<dbReference type="Gene3D" id="3.40.50.2000">
    <property type="entry name" value="Glycogen Phosphorylase B"/>
    <property type="match status" value="3"/>
</dbReference>
<feature type="domain" description="Polysaccharide pyruvyl transferase" evidence="2">
    <location>
        <begin position="391"/>
        <end position="673"/>
    </location>
</feature>
<feature type="domain" description="Glycosyltransferase subfamily 4-like N-terminal" evidence="3">
    <location>
        <begin position="12"/>
        <end position="169"/>
    </location>
</feature>
<keyword evidence="5" id="KW-1185">Reference proteome</keyword>
<dbReference type="PANTHER" id="PTHR36836">
    <property type="entry name" value="COLANIC ACID BIOSYNTHESIS PROTEIN WCAK"/>
    <property type="match status" value="1"/>
</dbReference>
<evidence type="ECO:0000259" key="1">
    <source>
        <dbReference type="Pfam" id="PF00534"/>
    </source>
</evidence>
<name>A0A0L6JNI8_9FIRM</name>
<dbReference type="InterPro" id="IPR001296">
    <property type="entry name" value="Glyco_trans_1"/>
</dbReference>
<evidence type="ECO:0000259" key="3">
    <source>
        <dbReference type="Pfam" id="PF13439"/>
    </source>
</evidence>
<evidence type="ECO:0000313" key="5">
    <source>
        <dbReference type="Proteomes" id="UP000036923"/>
    </source>
</evidence>
<dbReference type="OrthoDB" id="3199616at2"/>
<feature type="domain" description="Glycosyl transferase family 1" evidence="1">
    <location>
        <begin position="187"/>
        <end position="343"/>
    </location>
</feature>
<proteinExistence type="predicted"/>
<evidence type="ECO:0000259" key="2">
    <source>
        <dbReference type="Pfam" id="PF04230"/>
    </source>
</evidence>
<reference evidence="5" key="1">
    <citation type="submission" date="2015-07" db="EMBL/GenBank/DDBJ databases">
        <title>Near-Complete Genome Sequence of the Cellulolytic Bacterium Bacteroides (Pseudobacteroides) cellulosolvens ATCC 35603.</title>
        <authorList>
            <person name="Dassa B."/>
            <person name="Utturkar S.M."/>
            <person name="Klingeman D.M."/>
            <person name="Hurt R.A."/>
            <person name="Keller M."/>
            <person name="Xu J."/>
            <person name="Reddy Y.H.K."/>
            <person name="Borovok I."/>
            <person name="Grinberg I.R."/>
            <person name="Lamed R."/>
            <person name="Zhivin O."/>
            <person name="Bayer E.A."/>
            <person name="Brown S.D."/>
        </authorList>
    </citation>
    <scope>NUCLEOTIDE SEQUENCE [LARGE SCALE GENOMIC DNA]</scope>
    <source>
        <strain evidence="5">DSM 2933</strain>
    </source>
</reference>
<dbReference type="InterPro" id="IPR019896">
    <property type="entry name" value="Polysacch_pyruvyl_Trfase_CsaB"/>
</dbReference>
<protein>
    <submittedName>
        <fullName evidence="4">Polysaccharide pyruvyl transferase CsaB</fullName>
    </submittedName>
</protein>
<dbReference type="Pfam" id="PF04230">
    <property type="entry name" value="PS_pyruv_trans"/>
    <property type="match status" value="1"/>
</dbReference>
<dbReference type="AlphaFoldDB" id="A0A0L6JNI8"/>
<dbReference type="NCBIfam" id="TIGR03609">
    <property type="entry name" value="S_layer_CsaB"/>
    <property type="match status" value="1"/>
</dbReference>
<organism evidence="4 5">
    <name type="scientific">Pseudobacteroides cellulosolvens ATCC 35603 = DSM 2933</name>
    <dbReference type="NCBI Taxonomy" id="398512"/>
    <lineage>
        <taxon>Bacteria</taxon>
        <taxon>Bacillati</taxon>
        <taxon>Bacillota</taxon>
        <taxon>Clostridia</taxon>
        <taxon>Eubacteriales</taxon>
        <taxon>Oscillospiraceae</taxon>
        <taxon>Pseudobacteroides</taxon>
    </lineage>
</organism>
<dbReference type="eggNOG" id="COG2327">
    <property type="taxonomic scope" value="Bacteria"/>
</dbReference>
<dbReference type="Proteomes" id="UP000036923">
    <property type="component" value="Unassembled WGS sequence"/>
</dbReference>
<dbReference type="eggNOG" id="COG0438">
    <property type="taxonomic scope" value="Bacteria"/>
</dbReference>
<sequence length="739" mass="82890">MKVLHLIGGGDVGGAKTHVLSLVKELSKHIDVKLISFRKGVFAEDAKAMGIDVEVIQSGNILKDIRRVISIVRNENFIMTHSHGAKANMIAVIVSRYTNVPTVTTVHSDYRLDYLQSFVKRVTFGIINTIALRFIDYYVAVSRNFKDMLVSRKFLANKIFTVYNGIDFDDNIGTYNKNEFARKYNITINESDILIGILVRLTPVKGLNVFINAAKEVVKKNPNVKFLIGGEGEERKSLESKVNSLGLSDNVLFLGFVNNSYEFMNSIDINVLTSISESFPYSILEGTRIKRATVSSNVGGLPDLIDHGVNGFLFNPGDHIKLSEYLLKLVNDKNLREEMGNRIYLKASEKFSLKNMCKTQLDIYESVLKAKGESSHSHPDVIISGYYGFKNIGDDAMLMAITQNLLQQKEDAKIMVLSREPHETTGLYNVDSMFRFNLLRILRSMKPGKLFINGGGNLIQDNTSTRSLMYYLFMIWMAKKRHMKVMLYANGIGPINRKINRRITRYVLNKTDVITLRENSPSKQEIDNLLITSPKVIITADPATTIQPSTTEHIDKILSNEGIESTGPYIGFSIRKWHGLGKYERVVADTADYISKTHGLKPVFIPMHYPSDLAICERIVSKMSGDAYIIKNKYSVPETIGIISRMDILVGMRLHALIFAACQGIPVVGLVYEPKVEGFLKSINQPSAGHVKDLDYENLKGIIENVLKDKSKISKQLIGVSESLKQKAIENAKIAIDLL</sequence>
<dbReference type="PATRIC" id="fig|398512.5.peg.2766"/>
<dbReference type="RefSeq" id="WP_036942798.1">
    <property type="nucleotide sequence ID" value="NZ_JQKC01000019.1"/>
</dbReference>
<dbReference type="SUPFAM" id="SSF53756">
    <property type="entry name" value="UDP-Glycosyltransferase/glycogen phosphorylase"/>
    <property type="match status" value="2"/>
</dbReference>
<dbReference type="Pfam" id="PF00534">
    <property type="entry name" value="Glycos_transf_1"/>
    <property type="match status" value="1"/>
</dbReference>
<dbReference type="GO" id="GO:0016757">
    <property type="term" value="F:glycosyltransferase activity"/>
    <property type="evidence" value="ECO:0007669"/>
    <property type="project" value="InterPro"/>
</dbReference>
<comment type="caution">
    <text evidence="4">The sequence shown here is derived from an EMBL/GenBank/DDBJ whole genome shotgun (WGS) entry which is preliminary data.</text>
</comment>
<accession>A0A0L6JNI8</accession>
<dbReference type="EMBL" id="LGTC01000001">
    <property type="protein sequence ID" value="KNY27386.1"/>
    <property type="molecule type" value="Genomic_DNA"/>
</dbReference>
<evidence type="ECO:0000313" key="4">
    <source>
        <dbReference type="EMBL" id="KNY27386.1"/>
    </source>
</evidence>
<keyword evidence="4" id="KW-0808">Transferase</keyword>
<dbReference type="InterPro" id="IPR007345">
    <property type="entry name" value="Polysacch_pyruvyl_Trfase"/>
</dbReference>
<dbReference type="PANTHER" id="PTHR36836:SF1">
    <property type="entry name" value="COLANIC ACID BIOSYNTHESIS PROTEIN WCAK"/>
    <property type="match status" value="1"/>
</dbReference>
<dbReference type="Pfam" id="PF13439">
    <property type="entry name" value="Glyco_transf_4"/>
    <property type="match status" value="1"/>
</dbReference>